<evidence type="ECO:0000313" key="4">
    <source>
        <dbReference type="Proteomes" id="UP000256900"/>
    </source>
</evidence>
<dbReference type="Proteomes" id="UP000256900">
    <property type="component" value="Unassembled WGS sequence"/>
</dbReference>
<comment type="subcellular location">
    <subcellularLocation>
        <location evidence="1">Periplasm</location>
    </subcellularLocation>
</comment>
<dbReference type="OrthoDB" id="8448733at2"/>
<keyword evidence="1" id="KW-0732">Signal</keyword>
<accession>A0A3D9YZ07</accession>
<dbReference type="InterPro" id="IPR039246">
    <property type="entry name" value="Flagellar_FlgA"/>
</dbReference>
<comment type="function">
    <text evidence="1">Involved in the assembly process of the P-ring formation. It may associate with FlgF on the rod constituting a structure essential for the P-ring assembly or may act as a modulator protein for the P-ring assembly.</text>
</comment>
<dbReference type="PANTHER" id="PTHR36307">
    <property type="entry name" value="FLAGELLA BASAL BODY P-RING FORMATION PROTEIN FLGA"/>
    <property type="match status" value="1"/>
</dbReference>
<dbReference type="Pfam" id="PF13144">
    <property type="entry name" value="ChapFlgA"/>
    <property type="match status" value="1"/>
</dbReference>
<evidence type="ECO:0000256" key="1">
    <source>
        <dbReference type="RuleBase" id="RU362063"/>
    </source>
</evidence>
<dbReference type="EMBL" id="QUMO01000003">
    <property type="protein sequence ID" value="REF86112.1"/>
    <property type="molecule type" value="Genomic_DNA"/>
</dbReference>
<keyword evidence="3" id="KW-0966">Cell projection</keyword>
<dbReference type="AlphaFoldDB" id="A0A3D9YZ07"/>
<comment type="similarity">
    <text evidence="1">Belongs to the FlgA family.</text>
</comment>
<evidence type="ECO:0000259" key="2">
    <source>
        <dbReference type="Pfam" id="PF13144"/>
    </source>
</evidence>
<reference evidence="3 4" key="1">
    <citation type="submission" date="2018-08" db="EMBL/GenBank/DDBJ databases">
        <title>Genomic Encyclopedia of Type Strains, Phase IV (KMG-IV): sequencing the most valuable type-strain genomes for metagenomic binning, comparative biology and taxonomic classification.</title>
        <authorList>
            <person name="Goeker M."/>
        </authorList>
    </citation>
    <scope>NUCLEOTIDE SEQUENCE [LARGE SCALE GENOMIC DNA]</scope>
    <source>
        <strain evidence="3 4">BW863</strain>
    </source>
</reference>
<proteinExistence type="inferred from homology"/>
<comment type="caution">
    <text evidence="3">The sequence shown here is derived from an EMBL/GenBank/DDBJ whole genome shotgun (WGS) entry which is preliminary data.</text>
</comment>
<gene>
    <name evidence="3" type="ORF">DES32_2157</name>
</gene>
<keyword evidence="3" id="KW-0969">Cilium</keyword>
<dbReference type="RefSeq" id="WP_115836689.1">
    <property type="nucleotide sequence ID" value="NZ_CP025086.1"/>
</dbReference>
<dbReference type="NCBIfam" id="TIGR03170">
    <property type="entry name" value="flgA_cterm"/>
    <property type="match status" value="1"/>
</dbReference>
<organism evidence="3 4">
    <name type="scientific">Methylovirgula ligni</name>
    <dbReference type="NCBI Taxonomy" id="569860"/>
    <lineage>
        <taxon>Bacteria</taxon>
        <taxon>Pseudomonadati</taxon>
        <taxon>Pseudomonadota</taxon>
        <taxon>Alphaproteobacteria</taxon>
        <taxon>Hyphomicrobiales</taxon>
        <taxon>Beijerinckiaceae</taxon>
        <taxon>Methylovirgula</taxon>
    </lineage>
</organism>
<dbReference type="GO" id="GO:0044780">
    <property type="term" value="P:bacterial-type flagellum assembly"/>
    <property type="evidence" value="ECO:0007669"/>
    <property type="project" value="InterPro"/>
</dbReference>
<dbReference type="InterPro" id="IPR017585">
    <property type="entry name" value="SAF_FlgA"/>
</dbReference>
<evidence type="ECO:0000313" key="3">
    <source>
        <dbReference type="EMBL" id="REF86112.1"/>
    </source>
</evidence>
<dbReference type="GO" id="GO:0042597">
    <property type="term" value="C:periplasmic space"/>
    <property type="evidence" value="ECO:0007669"/>
    <property type="project" value="UniProtKB-SubCell"/>
</dbReference>
<feature type="chain" id="PRO_5017496688" description="Flagella basal body P-ring formation protein FlgA" evidence="1">
    <location>
        <begin position="34"/>
        <end position="161"/>
    </location>
</feature>
<keyword evidence="1" id="KW-0574">Periplasm</keyword>
<protein>
    <recommendedName>
        <fullName evidence="1">Flagella basal body P-ring formation protein FlgA</fullName>
    </recommendedName>
</protein>
<dbReference type="PANTHER" id="PTHR36307:SF1">
    <property type="entry name" value="FLAGELLA BASAL BODY P-RING FORMATION PROTEIN FLGA"/>
    <property type="match status" value="1"/>
</dbReference>
<dbReference type="Gene3D" id="2.30.30.760">
    <property type="match status" value="1"/>
</dbReference>
<keyword evidence="4" id="KW-1185">Reference proteome</keyword>
<keyword evidence="1" id="KW-1005">Bacterial flagellum biogenesis</keyword>
<keyword evidence="3" id="KW-0282">Flagellum</keyword>
<feature type="domain" description="Flagella basal body P-ring formation protein FlgA SAF" evidence="2">
    <location>
        <begin position="44"/>
        <end position="159"/>
    </location>
</feature>
<feature type="signal peptide" evidence="1">
    <location>
        <begin position="1"/>
        <end position="33"/>
    </location>
</feature>
<name>A0A3D9YZ07_9HYPH</name>
<sequence length="161" mass="16407">MSRQPGRFSRLGGVGRHVALAGLLALFAVPACAGNVLPVPAVTIYPGDIIKENAIVDHDFGDGGPMRGAAIDSRAALIGKVARHTLLPGLAISFNAIGEPRLVADGQKVRVVFEQDGLVIETYAAALQAGGDGDVISVRNLDSGLTISGTVQADGSVRVGG</sequence>